<evidence type="ECO:0000313" key="10">
    <source>
        <dbReference type="Proteomes" id="UP000595662"/>
    </source>
</evidence>
<dbReference type="GO" id="GO:0000981">
    <property type="term" value="F:DNA-binding transcription factor activity, RNA polymerase II-specific"/>
    <property type="evidence" value="ECO:0007669"/>
    <property type="project" value="InterPro"/>
</dbReference>
<dbReference type="GO" id="GO:0000785">
    <property type="term" value="C:chromatin"/>
    <property type="evidence" value="ECO:0007669"/>
    <property type="project" value="TreeGrafter"/>
</dbReference>
<dbReference type="PANTHER" id="PTHR40626:SF11">
    <property type="entry name" value="ZINC FINGER PROTEIN YPR022C"/>
    <property type="match status" value="1"/>
</dbReference>
<evidence type="ECO:0000256" key="6">
    <source>
        <dbReference type="ARBA" id="ARBA00023242"/>
    </source>
</evidence>
<protein>
    <submittedName>
        <fullName evidence="9">Blue (Type 1) copper domain</fullName>
    </submittedName>
</protein>
<dbReference type="GO" id="GO:0006351">
    <property type="term" value="P:DNA-templated transcription"/>
    <property type="evidence" value="ECO:0007669"/>
    <property type="project" value="InterPro"/>
</dbReference>
<evidence type="ECO:0000259" key="8">
    <source>
        <dbReference type="PROSITE" id="PS00028"/>
    </source>
</evidence>
<feature type="compositionally biased region" description="Polar residues" evidence="7">
    <location>
        <begin position="99"/>
        <end position="112"/>
    </location>
</feature>
<feature type="compositionally biased region" description="Polar residues" evidence="7">
    <location>
        <begin position="119"/>
        <end position="128"/>
    </location>
</feature>
<evidence type="ECO:0000256" key="3">
    <source>
        <dbReference type="ARBA" id="ARBA00022737"/>
    </source>
</evidence>
<dbReference type="InterPro" id="IPR051059">
    <property type="entry name" value="VerF-like"/>
</dbReference>
<proteinExistence type="predicted"/>
<accession>A0A7T7BKT3</accession>
<organism evidence="9 10">
    <name type="scientific">Penicillium digitatum</name>
    <name type="common">Green mold</name>
    <dbReference type="NCBI Taxonomy" id="36651"/>
    <lineage>
        <taxon>Eukaryota</taxon>
        <taxon>Fungi</taxon>
        <taxon>Dikarya</taxon>
        <taxon>Ascomycota</taxon>
        <taxon>Pezizomycotina</taxon>
        <taxon>Eurotiomycetes</taxon>
        <taxon>Eurotiomycetidae</taxon>
        <taxon>Eurotiales</taxon>
        <taxon>Aspergillaceae</taxon>
        <taxon>Penicillium</taxon>
    </lineage>
</organism>
<dbReference type="PROSITE" id="PS00028">
    <property type="entry name" value="ZINC_FINGER_C2H2_1"/>
    <property type="match status" value="1"/>
</dbReference>
<dbReference type="InterPro" id="IPR007219">
    <property type="entry name" value="XnlR_reg_dom"/>
</dbReference>
<keyword evidence="6" id="KW-0539">Nucleus</keyword>
<reference evidence="9 10" key="1">
    <citation type="submission" date="2020-08" db="EMBL/GenBank/DDBJ databases">
        <title>The completed genome sequence of the pathogenic ascomycete fungus Penicillium digitatum.</title>
        <authorList>
            <person name="Wang M."/>
        </authorList>
    </citation>
    <scope>NUCLEOTIDE SEQUENCE [LARGE SCALE GENOMIC DNA]</scope>
    <source>
        <strain evidence="9 10">PdW03</strain>
    </source>
</reference>
<feature type="domain" description="C2H2-type" evidence="8">
    <location>
        <begin position="55"/>
        <end position="76"/>
    </location>
</feature>
<dbReference type="AlphaFoldDB" id="A0A7T7BKT3"/>
<dbReference type="InterPro" id="IPR013087">
    <property type="entry name" value="Znf_C2H2_type"/>
</dbReference>
<dbReference type="RefSeq" id="XP_014533975.2">
    <property type="nucleotide sequence ID" value="XM_014678489.2"/>
</dbReference>
<dbReference type="PANTHER" id="PTHR40626">
    <property type="entry name" value="MIP31509P"/>
    <property type="match status" value="1"/>
</dbReference>
<evidence type="ECO:0000256" key="5">
    <source>
        <dbReference type="ARBA" id="ARBA00022833"/>
    </source>
</evidence>
<name>A0A7T7BKT3_PENDI</name>
<dbReference type="VEuPathDB" id="FungiDB:PDIP_49810"/>
<dbReference type="Pfam" id="PF04082">
    <property type="entry name" value="Fungal_trans"/>
    <property type="match status" value="1"/>
</dbReference>
<dbReference type="KEGG" id="pdp:PDIP_49810"/>
<dbReference type="EMBL" id="CP060775">
    <property type="protein sequence ID" value="QQK43456.1"/>
    <property type="molecule type" value="Genomic_DNA"/>
</dbReference>
<dbReference type="GO" id="GO:0000978">
    <property type="term" value="F:RNA polymerase II cis-regulatory region sequence-specific DNA binding"/>
    <property type="evidence" value="ECO:0007669"/>
    <property type="project" value="InterPro"/>
</dbReference>
<evidence type="ECO:0000256" key="2">
    <source>
        <dbReference type="ARBA" id="ARBA00022723"/>
    </source>
</evidence>
<dbReference type="Gene3D" id="3.30.160.60">
    <property type="entry name" value="Classic Zinc Finger"/>
    <property type="match status" value="1"/>
</dbReference>
<evidence type="ECO:0000256" key="4">
    <source>
        <dbReference type="ARBA" id="ARBA00022771"/>
    </source>
</evidence>
<keyword evidence="2" id="KW-0479">Metal-binding</keyword>
<keyword evidence="3" id="KW-0677">Repeat</keyword>
<gene>
    <name evidence="9" type="ORF">Pdw03_7357</name>
</gene>
<evidence type="ECO:0000256" key="1">
    <source>
        <dbReference type="ARBA" id="ARBA00004123"/>
    </source>
</evidence>
<comment type="subcellular location">
    <subcellularLocation>
        <location evidence="1">Nucleus</location>
    </subcellularLocation>
</comment>
<feature type="compositionally biased region" description="Basic and acidic residues" evidence="7">
    <location>
        <begin position="77"/>
        <end position="98"/>
    </location>
</feature>
<dbReference type="GO" id="GO:0005634">
    <property type="term" value="C:nucleus"/>
    <property type="evidence" value="ECO:0007669"/>
    <property type="project" value="UniProtKB-SubCell"/>
</dbReference>
<evidence type="ECO:0000313" key="9">
    <source>
        <dbReference type="EMBL" id="QQK43456.1"/>
    </source>
</evidence>
<evidence type="ECO:0000256" key="7">
    <source>
        <dbReference type="SAM" id="MobiDB-lite"/>
    </source>
</evidence>
<dbReference type="CDD" id="cd12148">
    <property type="entry name" value="fungal_TF_MHR"/>
    <property type="match status" value="1"/>
</dbReference>
<dbReference type="GO" id="GO:0008270">
    <property type="term" value="F:zinc ion binding"/>
    <property type="evidence" value="ECO:0007669"/>
    <property type="project" value="UniProtKB-KW"/>
</dbReference>
<keyword evidence="5" id="KW-0862">Zinc</keyword>
<sequence length="710" mass="79657">MLSIVWISPFVVRRNPDACVGDFYVTNHRRFTRHENLKRHSTLHSRSQAEASLPCDFCHATFSRPDLRSRHMKRKHPEHEQHRVTKRTERQPAPRQDRLNTSASPTAVSTTESHGDLNSPGSVNSSPGEETRFDGDAVWRPVMRYQQQQFGCERPTENQNTATPRSGIAKTQATSDLLQHQLVTSDSALIEQIVQDATDLERRLLLGSSFLKPTNHIENHLHPMANLQADPIDNTSLAEYSFNHPTLDRLSPTDIPQLQDDWAPTARQISRGCDLFFGSVSHFLPFLHSSTFDPTHVPPHLVLSILCLAYQYGEDPECGNQEGSGDSFSIRCFHKARALLASDEDRPDASTMITTLVQSYLLLQICAMMYLCGDISACGLKMHSHMISLARAGRMTQPMNVESGATADLESLWREFVKSESHKRTLFAVHQIDALWYQFLSIPRSISHLEIKHDMPCPQDQWSSSSAAEWAHRQLVARNAGPSVTYTDAVRRFLSSDEDAASLPAFDPYGAINIAQFLISSAREISGWSTMTGMLSLERFGALRSSLVALRPFICPSDHKAQTKYATSCPATWETAMMELQMWSPSHTGGIVEGSIDAVLSQSTFLGPSQFLCDTNTAKTMQPHVNWFLRYLEETRTLESEAPWVTLYAYKAFLIAWQLINAGLPGAMDTVGISDGDIEGALIWARKVFQRRQKWQIGKLILSCLDELGK</sequence>
<dbReference type="Proteomes" id="UP000595662">
    <property type="component" value="Chromosome 2"/>
</dbReference>
<keyword evidence="4" id="KW-0863">Zinc-finger</keyword>
<dbReference type="GeneID" id="26233298"/>
<feature type="region of interest" description="Disordered" evidence="7">
    <location>
        <begin position="68"/>
        <end position="134"/>
    </location>
</feature>